<comment type="caution">
    <text evidence="1">The sequence shown here is derived from an EMBL/GenBank/DDBJ whole genome shotgun (WGS) entry which is preliminary data.</text>
</comment>
<protein>
    <submittedName>
        <fullName evidence="1">DUF1853 family protein</fullName>
    </submittedName>
</protein>
<dbReference type="RefSeq" id="WP_260977855.1">
    <property type="nucleotide sequence ID" value="NZ_JAOANI010000031.1"/>
</dbReference>
<reference evidence="1" key="1">
    <citation type="journal article" date="2022" name="Front. Microbiol.">
        <title>Genome-based taxonomic rearrangement of Oceanobacter-related bacteria including the description of Thalassolituus hydrocarbonoclasticus sp. nov. and Thalassolituus pacificus sp. nov. and emended description of the genus Thalassolituus.</title>
        <authorList>
            <person name="Dong C."/>
            <person name="Wei L."/>
            <person name="Wang J."/>
            <person name="Lai Q."/>
            <person name="Huang Z."/>
            <person name="Shao Z."/>
        </authorList>
    </citation>
    <scope>NUCLEOTIDE SEQUENCE</scope>
    <source>
        <strain evidence="1">59MF3M-4</strain>
    </source>
</reference>
<dbReference type="InterPro" id="IPR015003">
    <property type="entry name" value="DUF1853"/>
</dbReference>
<dbReference type="Proteomes" id="UP001147830">
    <property type="component" value="Unassembled WGS sequence"/>
</dbReference>
<dbReference type="EMBL" id="JAOANI010000031">
    <property type="protein sequence ID" value="MCT7361023.1"/>
    <property type="molecule type" value="Genomic_DNA"/>
</dbReference>
<gene>
    <name evidence="1" type="ORF">NYR02_18515</name>
</gene>
<evidence type="ECO:0000313" key="2">
    <source>
        <dbReference type="Proteomes" id="UP001147830"/>
    </source>
</evidence>
<reference evidence="1" key="2">
    <citation type="submission" date="2022-08" db="EMBL/GenBank/DDBJ databases">
        <authorList>
            <person name="Dong C."/>
        </authorList>
    </citation>
    <scope>NUCLEOTIDE SEQUENCE</scope>
    <source>
        <strain evidence="1">59MF3M-4</strain>
    </source>
</reference>
<name>A0A9X3AU59_9GAMM</name>
<keyword evidence="2" id="KW-1185">Reference proteome</keyword>
<sequence length="298" mass="34748">MFAADHSYFALPGQHQRDLIWSLFGPPLLDCDWSPAKQPWLPDQWQPLAEQLSNLAPDFNSPRLGLIFEQLWQQYLQLSGIRFLANVQIIDQGKTLGELDLLLDNEQQQWHLELALKFYLGYGNEQGQHWVGPNRADLLARKIRHTHEHQLPMRQNPQTQQQLSELNWQPQASLAVMRGCLFYPANPAYQACLPAEVSAHHWRGHWCHAQQAADYLPKGRWYVLAKPQWLSPALTTFSIGREELLEYLRTHFRHLTYPCCVIQTEEGQYGWAEQQRWLIMPDDWPHNGTHKNLPVKLG</sequence>
<organism evidence="1 2">
    <name type="scientific">Thalassolituus pacificus</name>
    <dbReference type="NCBI Taxonomy" id="2975440"/>
    <lineage>
        <taxon>Bacteria</taxon>
        <taxon>Pseudomonadati</taxon>
        <taxon>Pseudomonadota</taxon>
        <taxon>Gammaproteobacteria</taxon>
        <taxon>Oceanospirillales</taxon>
        <taxon>Oceanospirillaceae</taxon>
        <taxon>Thalassolituus</taxon>
    </lineage>
</organism>
<dbReference type="Pfam" id="PF08907">
    <property type="entry name" value="DUF1853"/>
    <property type="match status" value="1"/>
</dbReference>
<dbReference type="AlphaFoldDB" id="A0A9X3AU59"/>
<accession>A0A9X3AU59</accession>
<proteinExistence type="predicted"/>
<evidence type="ECO:0000313" key="1">
    <source>
        <dbReference type="EMBL" id="MCT7361023.1"/>
    </source>
</evidence>